<dbReference type="SUPFAM" id="SSF111331">
    <property type="entry name" value="NAD kinase/diacylglycerol kinase-like"/>
    <property type="match status" value="1"/>
</dbReference>
<evidence type="ECO:0000259" key="10">
    <source>
        <dbReference type="PROSITE" id="PS50146"/>
    </source>
</evidence>
<dbReference type="GO" id="GO:0005524">
    <property type="term" value="F:ATP binding"/>
    <property type="evidence" value="ECO:0007669"/>
    <property type="project" value="UniProtKB-KW"/>
</dbReference>
<name>A0A3L6ZU48_9MICO</name>
<dbReference type="InterPro" id="IPR045540">
    <property type="entry name" value="YegS/DAGK_C"/>
</dbReference>
<keyword evidence="6" id="KW-0067">ATP-binding</keyword>
<dbReference type="PROSITE" id="PS50146">
    <property type="entry name" value="DAGK"/>
    <property type="match status" value="1"/>
</dbReference>
<dbReference type="GO" id="GO:0008654">
    <property type="term" value="P:phospholipid biosynthetic process"/>
    <property type="evidence" value="ECO:0007669"/>
    <property type="project" value="UniProtKB-KW"/>
</dbReference>
<feature type="region of interest" description="Disordered" evidence="9">
    <location>
        <begin position="1"/>
        <end position="20"/>
    </location>
</feature>
<evidence type="ECO:0000256" key="3">
    <source>
        <dbReference type="ARBA" id="ARBA00022679"/>
    </source>
</evidence>
<comment type="cofactor">
    <cofactor evidence="1">
        <name>Mg(2+)</name>
        <dbReference type="ChEBI" id="CHEBI:18420"/>
    </cofactor>
</comment>
<dbReference type="GO" id="GO:0016301">
    <property type="term" value="F:kinase activity"/>
    <property type="evidence" value="ECO:0007669"/>
    <property type="project" value="UniProtKB-KW"/>
</dbReference>
<evidence type="ECO:0000313" key="12">
    <source>
        <dbReference type="Proteomes" id="UP000270299"/>
    </source>
</evidence>
<keyword evidence="12" id="KW-1185">Reference proteome</keyword>
<organism evidence="11 12">
    <name type="scientific">Mycetocola manganoxydans</name>
    <dbReference type="NCBI Taxonomy" id="699879"/>
    <lineage>
        <taxon>Bacteria</taxon>
        <taxon>Bacillati</taxon>
        <taxon>Actinomycetota</taxon>
        <taxon>Actinomycetes</taxon>
        <taxon>Micrococcales</taxon>
        <taxon>Microbacteriaceae</taxon>
        <taxon>Mycetocola</taxon>
    </lineage>
</organism>
<keyword evidence="7" id="KW-0443">Lipid metabolism</keyword>
<dbReference type="EMBL" id="RCUV01000008">
    <property type="protein sequence ID" value="RLP71506.1"/>
    <property type="molecule type" value="Genomic_DNA"/>
</dbReference>
<dbReference type="InterPro" id="IPR017438">
    <property type="entry name" value="ATP-NAD_kinase_N"/>
</dbReference>
<dbReference type="InterPro" id="IPR050187">
    <property type="entry name" value="Lipid_Phosphate_FormReg"/>
</dbReference>
<dbReference type="InterPro" id="IPR001206">
    <property type="entry name" value="Diacylglycerol_kinase_cat_dom"/>
</dbReference>
<protein>
    <submittedName>
        <fullName evidence="11">Diacylglycerol kinase</fullName>
    </submittedName>
</protein>
<dbReference type="PANTHER" id="PTHR12358">
    <property type="entry name" value="SPHINGOSINE KINASE"/>
    <property type="match status" value="1"/>
</dbReference>
<evidence type="ECO:0000256" key="7">
    <source>
        <dbReference type="ARBA" id="ARBA00023209"/>
    </source>
</evidence>
<evidence type="ECO:0000313" key="11">
    <source>
        <dbReference type="EMBL" id="RLP71506.1"/>
    </source>
</evidence>
<evidence type="ECO:0000256" key="4">
    <source>
        <dbReference type="ARBA" id="ARBA00022741"/>
    </source>
</evidence>
<evidence type="ECO:0000256" key="6">
    <source>
        <dbReference type="ARBA" id="ARBA00022840"/>
    </source>
</evidence>
<feature type="domain" description="DAGKc" evidence="10">
    <location>
        <begin position="30"/>
        <end position="161"/>
    </location>
</feature>
<evidence type="ECO:0000256" key="1">
    <source>
        <dbReference type="ARBA" id="ARBA00001946"/>
    </source>
</evidence>
<dbReference type="Pfam" id="PF00781">
    <property type="entry name" value="DAGK_cat"/>
    <property type="match status" value="1"/>
</dbReference>
<proteinExistence type="inferred from homology"/>
<dbReference type="Pfam" id="PF19279">
    <property type="entry name" value="YegS_C"/>
    <property type="match status" value="1"/>
</dbReference>
<keyword evidence="4" id="KW-0547">Nucleotide-binding</keyword>
<accession>A0A3L6ZU48</accession>
<evidence type="ECO:0000256" key="2">
    <source>
        <dbReference type="ARBA" id="ARBA00005983"/>
    </source>
</evidence>
<dbReference type="PANTHER" id="PTHR12358:SF54">
    <property type="entry name" value="SPHINGOSINE KINASE RELATED PROTEIN"/>
    <property type="match status" value="1"/>
</dbReference>
<dbReference type="InterPro" id="IPR016064">
    <property type="entry name" value="NAD/diacylglycerol_kinase_sf"/>
</dbReference>
<comment type="similarity">
    <text evidence="2">Belongs to the diacylglycerol/lipid kinase family.</text>
</comment>
<keyword evidence="8" id="KW-1208">Phospholipid metabolism</keyword>
<dbReference type="Gene3D" id="3.40.50.10330">
    <property type="entry name" value="Probable inorganic polyphosphate/atp-NAD kinase, domain 1"/>
    <property type="match status" value="1"/>
</dbReference>
<comment type="caution">
    <text evidence="11">The sequence shown here is derived from an EMBL/GenBank/DDBJ whole genome shotgun (WGS) entry which is preliminary data.</text>
</comment>
<evidence type="ECO:0000256" key="8">
    <source>
        <dbReference type="ARBA" id="ARBA00023264"/>
    </source>
</evidence>
<dbReference type="Gene3D" id="2.60.200.40">
    <property type="match status" value="1"/>
</dbReference>
<keyword evidence="7" id="KW-0444">Lipid biosynthesis</keyword>
<keyword evidence="3" id="KW-0808">Transferase</keyword>
<evidence type="ECO:0000256" key="5">
    <source>
        <dbReference type="ARBA" id="ARBA00022777"/>
    </source>
</evidence>
<evidence type="ECO:0000256" key="9">
    <source>
        <dbReference type="SAM" id="MobiDB-lite"/>
    </source>
</evidence>
<sequence>MRSGFSRRSTGSITGASLTSHGTVAGMGESGLKRAAVVYNPTRVTRSALQPLIDRAAADAGWGETIWFETTLTVPAKVLTREAVRSGVDLVFAAGGDGTVRSVAEGIRDSGAALALLPSGTGNLLARNLKLPINNVTDAIAIAFTGRTRNIDLGIATLSRTDGSIEEHGFLVMAGMGIDADIMANTSEALKKTVGWLAYVDAGIRVLPDARPFRIRYQLDGKPVHSAHVSTILFGNCGTLTGGLEMMPDAIVDDGLLDIAVLQPTGTLGWIDIWRKLRFENGFLRRSSIGRKLISATSGSASTISYLRSAGVTVSLDKPRHVELDGDEFGVVAGVRFAADAGALAVRVR</sequence>
<dbReference type="OrthoDB" id="3171056at2"/>
<keyword evidence="7" id="KW-0594">Phospholipid biosynthesis</keyword>
<keyword evidence="5 11" id="KW-0418">Kinase</keyword>
<reference evidence="11 12" key="1">
    <citation type="submission" date="2018-10" db="EMBL/GenBank/DDBJ databases">
        <authorList>
            <person name="Li J."/>
        </authorList>
    </citation>
    <scope>NUCLEOTIDE SEQUENCE [LARGE SCALE GENOMIC DNA]</scope>
    <source>
        <strain evidence="11 12">CCTCC AB209002</strain>
    </source>
</reference>
<gene>
    <name evidence="11" type="ORF">D9V29_08225</name>
</gene>
<dbReference type="AlphaFoldDB" id="A0A3L6ZU48"/>
<dbReference type="Proteomes" id="UP000270299">
    <property type="component" value="Unassembled WGS sequence"/>
</dbReference>